<dbReference type="EMBL" id="LGST01000037">
    <property type="protein sequence ID" value="KND98047.1"/>
    <property type="molecule type" value="Genomic_DNA"/>
</dbReference>
<dbReference type="VEuPathDB" id="FungiDB:CJJ09_000977"/>
<dbReference type="Proteomes" id="UP000037122">
    <property type="component" value="Unassembled WGS sequence"/>
</dbReference>
<dbReference type="VEuPathDB" id="FungiDB:CJI97_003201"/>
<accession>A0A0L0NV72</accession>
<evidence type="ECO:0000313" key="3">
    <source>
        <dbReference type="Proteomes" id="UP000037122"/>
    </source>
</evidence>
<protein>
    <submittedName>
        <fullName evidence="2">Uncharacterized protein</fullName>
    </submittedName>
</protein>
<dbReference type="VEuPathDB" id="FungiDB:CJI96_0001663"/>
<feature type="compositionally biased region" description="Basic and acidic residues" evidence="1">
    <location>
        <begin position="45"/>
        <end position="61"/>
    </location>
</feature>
<proteinExistence type="predicted"/>
<dbReference type="VEuPathDB" id="FungiDB:QG37_05284"/>
<organism evidence="2 3">
    <name type="scientific">Candidozyma auris</name>
    <name type="common">Yeast</name>
    <name type="synonym">Candida auris</name>
    <dbReference type="NCBI Taxonomy" id="498019"/>
    <lineage>
        <taxon>Eukaryota</taxon>
        <taxon>Fungi</taxon>
        <taxon>Dikarya</taxon>
        <taxon>Ascomycota</taxon>
        <taxon>Saccharomycotina</taxon>
        <taxon>Pichiomycetes</taxon>
        <taxon>Metschnikowiaceae</taxon>
        <taxon>Candidozyma</taxon>
    </lineage>
</organism>
<name>A0A0L0NV72_CANAR</name>
<gene>
    <name evidence="2" type="ORF">QG37_05284</name>
</gene>
<reference evidence="3" key="1">
    <citation type="journal article" date="2015" name="BMC Genomics">
        <title>Draft genome of a commonly misdiagnosed multidrug resistant pathogen Candida auris.</title>
        <authorList>
            <person name="Chatterjee S."/>
            <person name="Alampalli S.V."/>
            <person name="Nageshan R.K."/>
            <person name="Chettiar S.T."/>
            <person name="Joshi S."/>
            <person name="Tatu U.S."/>
        </authorList>
    </citation>
    <scope>NUCLEOTIDE SEQUENCE [LARGE SCALE GENOMIC DNA]</scope>
    <source>
        <strain evidence="3">6684</strain>
    </source>
</reference>
<feature type="compositionally biased region" description="Basic residues" evidence="1">
    <location>
        <begin position="385"/>
        <end position="394"/>
    </location>
</feature>
<feature type="region of interest" description="Disordered" evidence="1">
    <location>
        <begin position="1"/>
        <end position="143"/>
    </location>
</feature>
<sequence>MEVKTNVDESTGLLSDLDEEDFVKVQNASFEPSRDEGEEDLQQDINKDLNLDQKDFARLDDPEIGLPVNTANPELSHFAGNDAPNAERSFIGDEPQDPNKIEYEDTNEESEKDEQAAFDMESVGEYYEENDDQGDTANELDDEKLEENANPSDDEFLDGHSVKDDVSENDVELLGSRHASVIEIDSEDEIENLEEIEGDEKASGKAYERREKLTVEAKVPLESVTVDTGITKYALITEPDNGAQNSELLALLSEDDLFFDHGETKPVTLKDLINLIVKSHAVRDLPLNRVDDRLRITFNNIFTVTQHDSRTDNILFTEVLSMVRLYTELTEGQPGPMTISLDIDENPLAKYDRLWEEIESSRGPAALRGRTRKDMESDDYDEATKKRKISASLD</sequence>
<dbReference type="VEuPathDB" id="FungiDB:B9J08_003129"/>
<evidence type="ECO:0000313" key="2">
    <source>
        <dbReference type="EMBL" id="KND98047.1"/>
    </source>
</evidence>
<evidence type="ECO:0000256" key="1">
    <source>
        <dbReference type="SAM" id="MobiDB-lite"/>
    </source>
</evidence>
<dbReference type="VEuPathDB" id="FungiDB:CJJ07_004720"/>
<feature type="compositionally biased region" description="Acidic residues" evidence="1">
    <location>
        <begin position="126"/>
        <end position="143"/>
    </location>
</feature>
<comment type="caution">
    <text evidence="2">The sequence shown here is derived from an EMBL/GenBank/DDBJ whole genome shotgun (WGS) entry which is preliminary data.</text>
</comment>
<feature type="region of interest" description="Disordered" evidence="1">
    <location>
        <begin position="365"/>
        <end position="394"/>
    </location>
</feature>
<dbReference type="AlphaFoldDB" id="A0A0L0NV72"/>